<organism evidence="10 11">
    <name type="scientific">Rattus norvegicus</name>
    <name type="common">Rat</name>
    <dbReference type="NCBI Taxonomy" id="10116"/>
    <lineage>
        <taxon>Eukaryota</taxon>
        <taxon>Metazoa</taxon>
        <taxon>Chordata</taxon>
        <taxon>Craniata</taxon>
        <taxon>Vertebrata</taxon>
        <taxon>Euteleostomi</taxon>
        <taxon>Mammalia</taxon>
        <taxon>Eutheria</taxon>
        <taxon>Euarchontoglires</taxon>
        <taxon>Glires</taxon>
        <taxon>Rodentia</taxon>
        <taxon>Myomorpha</taxon>
        <taxon>Muroidea</taxon>
        <taxon>Muridae</taxon>
        <taxon>Murinae</taxon>
        <taxon>Rattus</taxon>
    </lineage>
</organism>
<evidence type="ECO:0000313" key="11">
    <source>
        <dbReference type="Proteomes" id="UP000234681"/>
    </source>
</evidence>
<dbReference type="PANTHER" id="PTHR15071:SF17">
    <property type="entry name" value="CATION-INDEPENDENT MANNOSE-6-PHOSPHATE RECEPTOR"/>
    <property type="match status" value="1"/>
</dbReference>
<feature type="domain" description="MRH" evidence="9">
    <location>
        <begin position="1216"/>
        <end position="1354"/>
    </location>
</feature>
<evidence type="ECO:0000256" key="1">
    <source>
        <dbReference type="ARBA" id="ARBA00004308"/>
    </source>
</evidence>
<keyword evidence="6" id="KW-0472">Membrane</keyword>
<proteinExistence type="predicted"/>
<keyword evidence="2" id="KW-0813">Transport</keyword>
<dbReference type="InterPro" id="IPR000479">
    <property type="entry name" value="CIMR_rpt"/>
</dbReference>
<evidence type="ECO:0000256" key="2">
    <source>
        <dbReference type="ARBA" id="ARBA00022448"/>
    </source>
</evidence>
<dbReference type="FunFam" id="2.70.130.10:FF:000017">
    <property type="entry name" value="Insulin-like growth factor 2 receptor"/>
    <property type="match status" value="1"/>
</dbReference>
<keyword evidence="4 8" id="KW-0732">Signal</keyword>
<dbReference type="GO" id="GO:0007041">
    <property type="term" value="P:lysosomal transport"/>
    <property type="evidence" value="ECO:0007669"/>
    <property type="project" value="InterPro"/>
</dbReference>
<reference evidence="11" key="1">
    <citation type="submission" date="2005-09" db="EMBL/GenBank/DDBJ databases">
        <authorList>
            <person name="Mural R.J."/>
            <person name="Li P.W."/>
            <person name="Adams M.D."/>
            <person name="Amanatides P.G."/>
            <person name="Baden-Tillson H."/>
            <person name="Barnstead M."/>
            <person name="Chin S.H."/>
            <person name="Dew I."/>
            <person name="Evans C.A."/>
            <person name="Ferriera S."/>
            <person name="Flanigan M."/>
            <person name="Fosler C."/>
            <person name="Glodek A."/>
            <person name="Gu Z."/>
            <person name="Holt R.A."/>
            <person name="Jennings D."/>
            <person name="Kraft C.L."/>
            <person name="Lu F."/>
            <person name="Nguyen T."/>
            <person name="Nusskern D.R."/>
            <person name="Pfannkoch C.M."/>
            <person name="Sitter C."/>
            <person name="Sutton G.G."/>
            <person name="Venter J.C."/>
            <person name="Wang Z."/>
            <person name="Woodage T."/>
            <person name="Zheng X.H."/>
            <person name="Zhong F."/>
        </authorList>
    </citation>
    <scope>NUCLEOTIDE SEQUENCE [LARGE SCALE GENOMIC DNA]</scope>
    <source>
        <strain>BN</strain>
        <strain evidence="11">Sprague-Dawley</strain>
    </source>
</reference>
<dbReference type="GO" id="GO:0010008">
    <property type="term" value="C:endosome membrane"/>
    <property type="evidence" value="ECO:0007669"/>
    <property type="project" value="UniProtKB-SubCell"/>
</dbReference>
<feature type="chain" id="PRO_5039952729" evidence="8">
    <location>
        <begin position="36"/>
        <end position="1590"/>
    </location>
</feature>
<feature type="domain" description="MRH" evidence="9">
    <location>
        <begin position="165"/>
        <end position="313"/>
    </location>
</feature>
<feature type="domain" description="MRH" evidence="9">
    <location>
        <begin position="757"/>
        <end position="916"/>
    </location>
</feature>
<feature type="domain" description="MRH" evidence="9">
    <location>
        <begin position="1358"/>
        <end position="1499"/>
    </location>
</feature>
<keyword evidence="10" id="KW-0675">Receptor</keyword>
<dbReference type="RGD" id="2871">
    <property type="gene designation" value="Igf2r"/>
</dbReference>
<dbReference type="GO" id="GO:0000139">
    <property type="term" value="C:Golgi membrane"/>
    <property type="evidence" value="ECO:0007669"/>
    <property type="project" value="UniProtKB-SubCell"/>
</dbReference>
<dbReference type="FunFam" id="2.70.130.10:FF:000022">
    <property type="entry name" value="Insulin-like growth factor 2 receptor"/>
    <property type="match status" value="1"/>
</dbReference>
<evidence type="ECO:0000256" key="6">
    <source>
        <dbReference type="ARBA" id="ARBA00023136"/>
    </source>
</evidence>
<dbReference type="Gene3D" id="2.70.130.10">
    <property type="entry name" value="Mannose-6-phosphate receptor binding domain"/>
    <property type="match status" value="11"/>
</dbReference>
<evidence type="ECO:0000256" key="7">
    <source>
        <dbReference type="ARBA" id="ARBA00023157"/>
    </source>
</evidence>
<name>A6KJW3_RAT</name>
<dbReference type="AGR" id="RGD:2871"/>
<protein>
    <submittedName>
        <fullName evidence="10">Insulin-like growth factor 2 receptor, isoform CRA_a</fullName>
    </submittedName>
</protein>
<dbReference type="SMART" id="SM01404">
    <property type="entry name" value="CIMR"/>
    <property type="match status" value="10"/>
</dbReference>
<dbReference type="SUPFAM" id="SSF50911">
    <property type="entry name" value="Mannose 6-phosphate receptor domain"/>
    <property type="match status" value="11"/>
</dbReference>
<evidence type="ECO:0000313" key="12">
    <source>
        <dbReference type="RGD" id="2871"/>
    </source>
</evidence>
<feature type="domain" description="MRH" evidence="9">
    <location>
        <begin position="319"/>
        <end position="461"/>
    </location>
</feature>
<sequence>MRAVLPGPVPSGPRVALLLPLLLLLLVAAAGSAQAQAVDLDALCSYTWEAVDSKNNAVYKINPCGHVDNPRCGPTSAVCMCDLKSENCRSVGDSLLRSSAKSLLEFNTTTGCQPSEHRIQTSITFLCGKTLGTPEFVTATDCVHYFEWRTTAACKKDIFKADKEVPCYVFDDKLQKHDLNPLIKLNGGYLVDDSDADASLFINVCRDIDSLRDPSTQLRVCPAGTAACLLKGNQAFDVGRPKEGLKLLSKDRLVLTYVKEEGEKPDFCNGHSPAVTVTFVCPSERREGTIPKLTAKSNCRYEVEWITEYACHRDYLESETCSLSSEQHDIAIDLSPLAQHEEGSPYVADGGEYRFFMNVCGDTKVSLCNKEAAVCQEKKVDSTQVKIAGRHQNQTLRYSDGDLTLIYSGGDECSSGFQRMSVINFECNKTAGQDGRGEPVFTGEVDCTYFFTWDTKYACVKEKEDLLCGAIDGKKRYDLSVLARHSESEQNWEAVDGSQAESEKRNFFINVCHRVLQAGKAKNCPEGAAVCAVDKSGSKNLGKFVSSPTKEKGHIQLSYSDGDDCGNDKKITTNITFVCKPGDLESAPVLRAAGPDGCSYEFEWHTAAACVLSQTEGENCTVLDAQAGFSFDLSLLTKKNGAYKVETDKYDFYINVCGPVSVNLCQSNSGACQVAKSGKSWNLGLSNTKLTYYDGMIQLSYRNGTLYNNEKHTPRSTLITFLCDRDAGVGFPEYQEEDNSTYNFRWYTSYACPEEPLECMVTDPSMMEQYDLSSLVKFEGGRGGNWYAMENSREHFTRRKYYLNVCRPLNPVPGCDRYASACQMKYENNEGSLAETVAISNLGVAKTGPVVEESGSLLLEYVNGSACTTSDGRLTTYSTRIHLVCGRGTMNSHPIFTFNWECVVSFLWNTEAACPIQTITDSDQACSIRDPNSGFVFNLSPLNYSQGHMVLGIGKTFVFNICGTMPACGTVAGKPALGCEAETKIKDIKDLKPERPVGMEKSLQLSAEGFLTLTYKGSSPSDRGTAFIIRFICNGDIYPGTPKFLHQDIDSARGIRNTFFEFETALACIPSVVDCQVTDPAGNEYDLSALSMVRKPWTAVDTSVHGKKRRFYLSVCTPLPYIPGCDGIAMGSCMVSEDKSQNLGVVQISPQATGNGSLSILYVNGDRCGNQRYSTRIVFECAQTSGSPMFQLLNNCEYVFVWRTVEACPVVREEGDNCQVKDPRHGNLYDLKPLALNDTIISAGEYTYYFRVCGKLSLDVCSAHDGSKAVSSCQEKKGPQGFQKVAGLLNQKLTFENGLLKMNYSGGDTCHKVYQRSTTIYFYCDRTTQKPVFLKETLDCSYLFEWRTQYACPPFNVTECSIQDEAGNSIDLSSLSRYSDNWEAVTRTGATEHYLINVCKSLSPQAGTDPCPPEAAVCLLDGSKPVNLGRVRDGPQWTAGVTVLKYVDGDLCPDKIRKRSTIIRFTCSDSQVNSRPLFISAVQDCEYTFSWPTPAACPVKSNIHDDCQVTNPSTGHLFDLSSLSGKAGITASYSEKGMVFMSICEENVNCSPGVGACFGQTRISCCVWACAGQCPGMEGQARSTGCGLLS</sequence>
<dbReference type="Pfam" id="PF00878">
    <property type="entry name" value="CIMR"/>
    <property type="match status" value="10"/>
</dbReference>
<gene>
    <name evidence="10 12" type="primary">Igf2r</name>
    <name evidence="10" type="ORF">rCG_44907</name>
</gene>
<dbReference type="EMBL" id="CH474059">
    <property type="protein sequence ID" value="EDL83051.1"/>
    <property type="molecule type" value="Genomic_DNA"/>
</dbReference>
<dbReference type="FunFam" id="2.70.130.10:FF:000009">
    <property type="entry name" value="Insulin-like growth factor 2 receptor"/>
    <property type="match status" value="1"/>
</dbReference>
<evidence type="ECO:0000256" key="5">
    <source>
        <dbReference type="ARBA" id="ARBA00022989"/>
    </source>
</evidence>
<dbReference type="GO" id="GO:0038023">
    <property type="term" value="F:signaling receptor activity"/>
    <property type="evidence" value="ECO:0007669"/>
    <property type="project" value="InterPro"/>
</dbReference>
<keyword evidence="7" id="KW-1015">Disulfide bond</keyword>
<feature type="domain" description="MRH" evidence="9">
    <location>
        <begin position="618"/>
        <end position="754"/>
    </location>
</feature>
<dbReference type="InterPro" id="IPR009011">
    <property type="entry name" value="Man6P_isomerase_rcpt-bd_dom_sf"/>
</dbReference>
<evidence type="ECO:0000256" key="3">
    <source>
        <dbReference type="ARBA" id="ARBA00022692"/>
    </source>
</evidence>
<feature type="domain" description="MRH" evidence="9">
    <location>
        <begin position="924"/>
        <end position="1070"/>
    </location>
</feature>
<feature type="domain" description="MRH" evidence="9">
    <location>
        <begin position="466"/>
        <end position="612"/>
    </location>
</feature>
<evidence type="ECO:0000256" key="4">
    <source>
        <dbReference type="ARBA" id="ARBA00022729"/>
    </source>
</evidence>
<evidence type="ECO:0000256" key="8">
    <source>
        <dbReference type="SAM" id="SignalP"/>
    </source>
</evidence>
<dbReference type="GO" id="GO:0005537">
    <property type="term" value="F:D-mannose binding"/>
    <property type="evidence" value="ECO:0007669"/>
    <property type="project" value="InterPro"/>
</dbReference>
<comment type="subcellular location">
    <subcellularLocation>
        <location evidence="1">Endomembrane system</location>
    </subcellularLocation>
</comment>
<keyword evidence="3" id="KW-0812">Transmembrane</keyword>
<dbReference type="FunFam" id="2.70.130.10:FF:000005">
    <property type="entry name" value="Insulin-like growth factor 2 receptor"/>
    <property type="match status" value="1"/>
</dbReference>
<dbReference type="FunFam" id="2.70.130.10:FF:000015">
    <property type="entry name" value="Insulin-like growth factor 2 receptor"/>
    <property type="match status" value="1"/>
</dbReference>
<dbReference type="FunFam" id="2.70.130.10:FF:000016">
    <property type="entry name" value="Insulin-like growth factor 2 receptor"/>
    <property type="match status" value="1"/>
</dbReference>
<dbReference type="PANTHER" id="PTHR15071">
    <property type="entry name" value="MANNOSE-6-PHOSPHATE RECEPTOR FAMILY MEMBER"/>
    <property type="match status" value="1"/>
</dbReference>
<feature type="domain" description="MRH" evidence="9">
    <location>
        <begin position="1073"/>
        <end position="1210"/>
    </location>
</feature>
<accession>A6KJW3</accession>
<dbReference type="FunFam" id="2.70.130.10:FF:000012">
    <property type="entry name" value="Insulin-like growth factor 2 receptor"/>
    <property type="match status" value="1"/>
</dbReference>
<dbReference type="Proteomes" id="UP000234681">
    <property type="component" value="Chromosome 1"/>
</dbReference>
<evidence type="ECO:0000259" key="9">
    <source>
        <dbReference type="PROSITE" id="PS51914"/>
    </source>
</evidence>
<dbReference type="FunFam" id="2.70.130.10:FF:000019">
    <property type="entry name" value="Insulin-like growth factor 2 receptor"/>
    <property type="match status" value="1"/>
</dbReference>
<evidence type="ECO:0000313" key="10">
    <source>
        <dbReference type="EMBL" id="EDL83051.1"/>
    </source>
</evidence>
<dbReference type="FunFam" id="2.70.130.10:FF:000020">
    <property type="entry name" value="Insulin-like growth factor 2 receptor"/>
    <property type="match status" value="1"/>
</dbReference>
<feature type="signal peptide" evidence="8">
    <location>
        <begin position="1"/>
        <end position="35"/>
    </location>
</feature>
<dbReference type="InterPro" id="IPR044865">
    <property type="entry name" value="MRH_dom"/>
</dbReference>
<dbReference type="PROSITE" id="PS51914">
    <property type="entry name" value="MRH"/>
    <property type="match status" value="10"/>
</dbReference>
<keyword evidence="5" id="KW-1133">Transmembrane helix</keyword>
<dbReference type="FunFam" id="2.70.130.10:FF:000011">
    <property type="entry name" value="Insulin-like growth factor 2 receptor"/>
    <property type="match status" value="1"/>
</dbReference>
<feature type="domain" description="MRH" evidence="9">
    <location>
        <begin position="42"/>
        <end position="156"/>
    </location>
</feature>